<comment type="caution">
    <text evidence="1">The sequence shown here is derived from an EMBL/GenBank/DDBJ whole genome shotgun (WGS) entry which is preliminary data.</text>
</comment>
<keyword evidence="2" id="KW-1185">Reference proteome</keyword>
<accession>A0A392PL26</accession>
<evidence type="ECO:0000313" key="2">
    <source>
        <dbReference type="Proteomes" id="UP000265520"/>
    </source>
</evidence>
<dbReference type="Proteomes" id="UP000265520">
    <property type="component" value="Unassembled WGS sequence"/>
</dbReference>
<protein>
    <submittedName>
        <fullName evidence="1">Uncharacterized protein</fullName>
    </submittedName>
</protein>
<reference evidence="1 2" key="1">
    <citation type="journal article" date="2018" name="Front. Plant Sci.">
        <title>Red Clover (Trifolium pratense) and Zigzag Clover (T. medium) - A Picture of Genomic Similarities and Differences.</title>
        <authorList>
            <person name="Dluhosova J."/>
            <person name="Istvanek J."/>
            <person name="Nedelnik J."/>
            <person name="Repkova J."/>
        </authorList>
    </citation>
    <scope>NUCLEOTIDE SEQUENCE [LARGE SCALE GENOMIC DNA]</scope>
    <source>
        <strain evidence="2">cv. 10/8</strain>
        <tissue evidence="1">Leaf</tissue>
    </source>
</reference>
<proteinExistence type="predicted"/>
<name>A0A392PL26_9FABA</name>
<dbReference type="EMBL" id="LXQA010082975">
    <property type="protein sequence ID" value="MCI12160.1"/>
    <property type="molecule type" value="Genomic_DNA"/>
</dbReference>
<sequence>ILDLELPADEYIDSDEGEENAQFKLDLNVPFRLEVEKAAKSNNMEAPTNHMNNFLYDLSMRTKFGSQNFHDDVFNKRQNLEGSSHNQLKDNEKKCDWKSSGLNGGLLDSFAKDILTEKQSVLVDSLLVRTLHVTDFWGQRGCLVLKNYLLSKENPMKKVQSQPKLSLSF</sequence>
<feature type="non-terminal residue" evidence="1">
    <location>
        <position position="1"/>
    </location>
</feature>
<dbReference type="AlphaFoldDB" id="A0A392PL26"/>
<evidence type="ECO:0000313" key="1">
    <source>
        <dbReference type="EMBL" id="MCI12160.1"/>
    </source>
</evidence>
<organism evidence="1 2">
    <name type="scientific">Trifolium medium</name>
    <dbReference type="NCBI Taxonomy" id="97028"/>
    <lineage>
        <taxon>Eukaryota</taxon>
        <taxon>Viridiplantae</taxon>
        <taxon>Streptophyta</taxon>
        <taxon>Embryophyta</taxon>
        <taxon>Tracheophyta</taxon>
        <taxon>Spermatophyta</taxon>
        <taxon>Magnoliopsida</taxon>
        <taxon>eudicotyledons</taxon>
        <taxon>Gunneridae</taxon>
        <taxon>Pentapetalae</taxon>
        <taxon>rosids</taxon>
        <taxon>fabids</taxon>
        <taxon>Fabales</taxon>
        <taxon>Fabaceae</taxon>
        <taxon>Papilionoideae</taxon>
        <taxon>50 kb inversion clade</taxon>
        <taxon>NPAAA clade</taxon>
        <taxon>Hologalegina</taxon>
        <taxon>IRL clade</taxon>
        <taxon>Trifolieae</taxon>
        <taxon>Trifolium</taxon>
    </lineage>
</organism>